<reference evidence="2 3" key="1">
    <citation type="submission" date="2016-04" db="EMBL/GenBank/DDBJ databases">
        <title>ATOL: Assembling a taxonomically balanced genome-scale reconstruction of the evolutionary history of the Enterobacteriaceae.</title>
        <authorList>
            <person name="Plunkett G.III."/>
            <person name="Neeno-Eckwall E.C."/>
            <person name="Glasner J.D."/>
            <person name="Perna N.T."/>
        </authorList>
    </citation>
    <scope>NUCLEOTIDE SEQUENCE [LARGE SCALE GENOMIC DNA]</scope>
    <source>
        <strain evidence="2 3">ATCC 35613</strain>
    </source>
</reference>
<comment type="caution">
    <text evidence="2">The sequence shown here is derived from an EMBL/GenBank/DDBJ whole genome shotgun (WGS) entry which is preliminary data.</text>
</comment>
<dbReference type="CDD" id="cd00093">
    <property type="entry name" value="HTH_XRE"/>
    <property type="match status" value="1"/>
</dbReference>
<evidence type="ECO:0000259" key="1">
    <source>
        <dbReference type="PROSITE" id="PS50943"/>
    </source>
</evidence>
<feature type="domain" description="HTH cro/C1-type" evidence="1">
    <location>
        <begin position="76"/>
        <end position="131"/>
    </location>
</feature>
<keyword evidence="3" id="KW-1185">Reference proteome</keyword>
<dbReference type="RefSeq" id="WP_068907563.1">
    <property type="nucleotide sequence ID" value="NZ_LXEW01000013.1"/>
</dbReference>
<dbReference type="InterPro" id="IPR001387">
    <property type="entry name" value="Cro/C1-type_HTH"/>
</dbReference>
<dbReference type="PROSITE" id="PS50943">
    <property type="entry name" value="HTH_CROC1"/>
    <property type="match status" value="1"/>
</dbReference>
<dbReference type="PATRIC" id="fig|1354272.4.peg.710"/>
<gene>
    <name evidence="2" type="ORF">M998_0691</name>
</gene>
<name>A0A1B7K1H5_9GAMM</name>
<evidence type="ECO:0000313" key="2">
    <source>
        <dbReference type="EMBL" id="OAT54010.1"/>
    </source>
</evidence>
<dbReference type="SUPFAM" id="SSF47413">
    <property type="entry name" value="lambda repressor-like DNA-binding domains"/>
    <property type="match status" value="1"/>
</dbReference>
<dbReference type="AlphaFoldDB" id="A0A1B7K1H5"/>
<dbReference type="Gene3D" id="1.10.260.40">
    <property type="entry name" value="lambda repressor-like DNA-binding domains"/>
    <property type="match status" value="1"/>
</dbReference>
<proteinExistence type="predicted"/>
<dbReference type="OrthoDB" id="9791537at2"/>
<protein>
    <recommendedName>
        <fullName evidence="1">HTH cro/C1-type domain-containing protein</fullName>
    </recommendedName>
</protein>
<dbReference type="EMBL" id="LXEW01000013">
    <property type="protein sequence ID" value="OAT54010.1"/>
    <property type="molecule type" value="Genomic_DNA"/>
</dbReference>
<sequence length="150" mass="16341">MSALNHNGIKIQLLSNQISTLLFCALESSSSMEVQTLIEMAIEKNEVIKSELNHAQIKPETTKNTIASQNSFADRLKFALKEQSVTQGMLADWTGISQSTISSMATGKIKDVDTPRAEAIAKALDVSFIWLMHGEGGIYGHDFPTQNNGA</sequence>
<evidence type="ECO:0000313" key="3">
    <source>
        <dbReference type="Proteomes" id="UP000078224"/>
    </source>
</evidence>
<organism evidence="2 3">
    <name type="scientific">Providencia heimbachae ATCC 35613</name>
    <dbReference type="NCBI Taxonomy" id="1354272"/>
    <lineage>
        <taxon>Bacteria</taxon>
        <taxon>Pseudomonadati</taxon>
        <taxon>Pseudomonadota</taxon>
        <taxon>Gammaproteobacteria</taxon>
        <taxon>Enterobacterales</taxon>
        <taxon>Morganellaceae</taxon>
        <taxon>Providencia</taxon>
    </lineage>
</organism>
<accession>A0A1B7K1H5</accession>
<dbReference type="GO" id="GO:0003677">
    <property type="term" value="F:DNA binding"/>
    <property type="evidence" value="ECO:0007669"/>
    <property type="project" value="InterPro"/>
</dbReference>
<dbReference type="InterPro" id="IPR010982">
    <property type="entry name" value="Lambda_DNA-bd_dom_sf"/>
</dbReference>
<dbReference type="SMART" id="SM00530">
    <property type="entry name" value="HTH_XRE"/>
    <property type="match status" value="1"/>
</dbReference>
<dbReference type="Proteomes" id="UP000078224">
    <property type="component" value="Unassembled WGS sequence"/>
</dbReference>
<dbReference type="Pfam" id="PF01381">
    <property type="entry name" value="HTH_3"/>
    <property type="match status" value="1"/>
</dbReference>